<proteinExistence type="inferred from homology"/>
<keyword evidence="3" id="KW-0813">Transport</keyword>
<dbReference type="STRING" id="984486.A0A1E3QNR4"/>
<evidence type="ECO:0000259" key="22">
    <source>
        <dbReference type="PROSITE" id="PS51195"/>
    </source>
</evidence>
<dbReference type="GO" id="GO:0003724">
    <property type="term" value="F:RNA helicase activity"/>
    <property type="evidence" value="ECO:0007669"/>
    <property type="project" value="UniProtKB-EC"/>
</dbReference>
<dbReference type="CDD" id="cd18787">
    <property type="entry name" value="SF2_C_DEAD"/>
    <property type="match status" value="1"/>
</dbReference>
<dbReference type="InterPro" id="IPR014014">
    <property type="entry name" value="RNA_helicase_DEAD_Q_motif"/>
</dbReference>
<evidence type="ECO:0000256" key="4">
    <source>
        <dbReference type="ARBA" id="ARBA00022664"/>
    </source>
</evidence>
<dbReference type="EMBL" id="KV454432">
    <property type="protein sequence ID" value="ODQ79333.1"/>
    <property type="molecule type" value="Genomic_DNA"/>
</dbReference>
<feature type="domain" description="DEAD-box RNA helicase Q" evidence="22">
    <location>
        <begin position="49"/>
        <end position="77"/>
    </location>
</feature>
<dbReference type="OrthoDB" id="10265785at2759"/>
<dbReference type="InterPro" id="IPR027417">
    <property type="entry name" value="P-loop_NTPase"/>
</dbReference>
<evidence type="ECO:0000259" key="20">
    <source>
        <dbReference type="PROSITE" id="PS51192"/>
    </source>
</evidence>
<keyword evidence="5" id="KW-0747">Spliceosome</keyword>
<evidence type="ECO:0000313" key="23">
    <source>
        <dbReference type="EMBL" id="ODQ79333.1"/>
    </source>
</evidence>
<dbReference type="AlphaFoldDB" id="A0A1E3QNR4"/>
<evidence type="ECO:0000256" key="12">
    <source>
        <dbReference type="ARBA" id="ARBA00023187"/>
    </source>
</evidence>
<evidence type="ECO:0000256" key="3">
    <source>
        <dbReference type="ARBA" id="ARBA00022448"/>
    </source>
</evidence>
<dbReference type="EC" id="3.6.4.13" evidence="2"/>
<comment type="function">
    <text evidence="14">ATP-binding RNA helicase involved in transcription elongation and required for the export of mRNA out of the nucleus. SUB2 also plays a role in pre-mRNA splicing and spliceosome assembly. May be involved in rDNA and telomeric silencing, and maintenance of genome integrity.</text>
</comment>
<dbReference type="Pfam" id="PF00270">
    <property type="entry name" value="DEAD"/>
    <property type="match status" value="1"/>
</dbReference>
<feature type="short sequence motif" description="Q motif" evidence="19">
    <location>
        <begin position="49"/>
        <end position="77"/>
    </location>
</feature>
<dbReference type="Pfam" id="PF00271">
    <property type="entry name" value="Helicase_C"/>
    <property type="match status" value="1"/>
</dbReference>
<evidence type="ECO:0000256" key="2">
    <source>
        <dbReference type="ARBA" id="ARBA00012552"/>
    </source>
</evidence>
<evidence type="ECO:0000256" key="17">
    <source>
        <dbReference type="ARBA" id="ARBA00040402"/>
    </source>
</evidence>
<dbReference type="Proteomes" id="UP000094336">
    <property type="component" value="Unassembled WGS sequence"/>
</dbReference>
<gene>
    <name evidence="23" type="ORF">BABINDRAFT_8285</name>
</gene>
<keyword evidence="8" id="KW-0347">Helicase</keyword>
<keyword evidence="4" id="KW-0507">mRNA processing</keyword>
<dbReference type="GO" id="GO:0003723">
    <property type="term" value="F:RNA binding"/>
    <property type="evidence" value="ECO:0007669"/>
    <property type="project" value="UniProtKB-KW"/>
</dbReference>
<evidence type="ECO:0000256" key="5">
    <source>
        <dbReference type="ARBA" id="ARBA00022728"/>
    </source>
</evidence>
<evidence type="ECO:0000256" key="11">
    <source>
        <dbReference type="ARBA" id="ARBA00022884"/>
    </source>
</evidence>
<keyword evidence="6" id="KW-0547">Nucleotide-binding</keyword>
<sequence>MSYEGEEELLDYSDSEEIAVQPTVVDATATEESKDEANKKGSYVGIHATGFRDFLLKAELVRAIGDCGFEHPSEVQQMTIPQSILGTDVLCQAKSGLGKTAVFVLSTLQQLEPVPGEVAVLVICHTRELAYQIRNEYARFSKYMPDVKTDVFYGGSPIAKDIEKLSNKDTCPHIVVATPGRLHALVRDNHLRLNNIKSFVIDECDKVLEAVDMRRDVQDIFRKTPHQKQVMMFSATLSSEIRPICKKFMQNPLEIYVDDEAKLTLHGLQQYYIKLSEREKNRKLSDLLDSLEFNQVIIFVKSTSRANELNKLLCACNFPSIAVHSGLPQEERIERYKLFKEFNKRICVSTDVFGRGIDIERINLAINYDMPSEADQYLHRVGRAGRFGTKGLSISFISNEQDEEILAKIQERFDVKIADFPEEGVDPSTYMNT</sequence>
<dbReference type="GO" id="GO:0000346">
    <property type="term" value="C:transcription export complex"/>
    <property type="evidence" value="ECO:0007669"/>
    <property type="project" value="EnsemblFungi"/>
</dbReference>
<evidence type="ECO:0000256" key="10">
    <source>
        <dbReference type="ARBA" id="ARBA00022840"/>
    </source>
</evidence>
<evidence type="ECO:0000259" key="21">
    <source>
        <dbReference type="PROSITE" id="PS51194"/>
    </source>
</evidence>
<evidence type="ECO:0000256" key="16">
    <source>
        <dbReference type="ARBA" id="ARBA00040177"/>
    </source>
</evidence>
<dbReference type="FunFam" id="3.40.50.300:FF:000111">
    <property type="entry name" value="DEAD-box ATP-dependent RNA helicase"/>
    <property type="match status" value="1"/>
</dbReference>
<dbReference type="InterPro" id="IPR001650">
    <property type="entry name" value="Helicase_C-like"/>
</dbReference>
<evidence type="ECO:0000256" key="6">
    <source>
        <dbReference type="ARBA" id="ARBA00022741"/>
    </source>
</evidence>
<organism evidence="23 24">
    <name type="scientific">Babjeviella inositovora NRRL Y-12698</name>
    <dbReference type="NCBI Taxonomy" id="984486"/>
    <lineage>
        <taxon>Eukaryota</taxon>
        <taxon>Fungi</taxon>
        <taxon>Dikarya</taxon>
        <taxon>Ascomycota</taxon>
        <taxon>Saccharomycotina</taxon>
        <taxon>Pichiomycetes</taxon>
        <taxon>Serinales incertae sedis</taxon>
        <taxon>Babjeviella</taxon>
    </lineage>
</organism>
<evidence type="ECO:0000256" key="8">
    <source>
        <dbReference type="ARBA" id="ARBA00022806"/>
    </source>
</evidence>
<keyword evidence="7" id="KW-0378">Hydrolase</keyword>
<evidence type="ECO:0000256" key="19">
    <source>
        <dbReference type="PROSITE-ProRule" id="PRU00552"/>
    </source>
</evidence>
<dbReference type="GO" id="GO:0005524">
    <property type="term" value="F:ATP binding"/>
    <property type="evidence" value="ECO:0007669"/>
    <property type="project" value="UniProtKB-KW"/>
</dbReference>
<reference evidence="24" key="1">
    <citation type="submission" date="2016-05" db="EMBL/GenBank/DDBJ databases">
        <title>Comparative genomics of biotechnologically important yeasts.</title>
        <authorList>
            <consortium name="DOE Joint Genome Institute"/>
            <person name="Riley R."/>
            <person name="Haridas S."/>
            <person name="Wolfe K.H."/>
            <person name="Lopes M.R."/>
            <person name="Hittinger C.T."/>
            <person name="Goker M."/>
            <person name="Salamov A."/>
            <person name="Wisecaver J."/>
            <person name="Long T.M."/>
            <person name="Aerts A.L."/>
            <person name="Barry K."/>
            <person name="Choi C."/>
            <person name="Clum A."/>
            <person name="Coughlan A.Y."/>
            <person name="Deshpande S."/>
            <person name="Douglass A.P."/>
            <person name="Hanson S.J."/>
            <person name="Klenk H.-P."/>
            <person name="Labutti K."/>
            <person name="Lapidus A."/>
            <person name="Lindquist E."/>
            <person name="Lipzen A."/>
            <person name="Meier-Kolthoff J.P."/>
            <person name="Ohm R.A."/>
            <person name="Otillar R.P."/>
            <person name="Pangilinan J."/>
            <person name="Peng Y."/>
            <person name="Rokas A."/>
            <person name="Rosa C.A."/>
            <person name="Scheuner C."/>
            <person name="Sibirny A.A."/>
            <person name="Slot J.C."/>
            <person name="Stielow J.B."/>
            <person name="Sun H."/>
            <person name="Kurtzman C.P."/>
            <person name="Blackwell M."/>
            <person name="Grigoriev I.V."/>
            <person name="Jeffries T.W."/>
        </authorList>
    </citation>
    <scope>NUCLEOTIDE SEQUENCE [LARGE SCALE GENOMIC DNA]</scope>
    <source>
        <strain evidence="24">NRRL Y-12698</strain>
    </source>
</reference>
<dbReference type="GO" id="GO:0006368">
    <property type="term" value="P:transcription elongation by RNA polymerase II"/>
    <property type="evidence" value="ECO:0007669"/>
    <property type="project" value="EnsemblFungi"/>
</dbReference>
<dbReference type="PANTHER" id="PTHR47958">
    <property type="entry name" value="ATP-DEPENDENT RNA HELICASE DBP3"/>
    <property type="match status" value="1"/>
</dbReference>
<dbReference type="SMART" id="SM00490">
    <property type="entry name" value="HELICc"/>
    <property type="match status" value="1"/>
</dbReference>
<dbReference type="GeneID" id="30150625"/>
<comment type="catalytic activity">
    <reaction evidence="18">
        <text>ATP + H2O = ADP + phosphate + H(+)</text>
        <dbReference type="Rhea" id="RHEA:13065"/>
        <dbReference type="ChEBI" id="CHEBI:15377"/>
        <dbReference type="ChEBI" id="CHEBI:15378"/>
        <dbReference type="ChEBI" id="CHEBI:30616"/>
        <dbReference type="ChEBI" id="CHEBI:43474"/>
        <dbReference type="ChEBI" id="CHEBI:456216"/>
        <dbReference type="EC" id="3.6.4.13"/>
    </reaction>
</comment>
<dbReference type="RefSeq" id="XP_018984661.1">
    <property type="nucleotide sequence ID" value="XM_019132772.1"/>
</dbReference>
<evidence type="ECO:0000313" key="24">
    <source>
        <dbReference type="Proteomes" id="UP000094336"/>
    </source>
</evidence>
<keyword evidence="12" id="KW-0508">mRNA splicing</keyword>
<dbReference type="PROSITE" id="PS51195">
    <property type="entry name" value="Q_MOTIF"/>
    <property type="match status" value="1"/>
</dbReference>
<dbReference type="GO" id="GO:0006283">
    <property type="term" value="P:transcription-coupled nucleotide-excision repair"/>
    <property type="evidence" value="ECO:0007669"/>
    <property type="project" value="EnsemblFungi"/>
</dbReference>
<dbReference type="SUPFAM" id="SSF52540">
    <property type="entry name" value="P-loop containing nucleoside triphosphate hydrolases"/>
    <property type="match status" value="1"/>
</dbReference>
<dbReference type="GO" id="GO:0031509">
    <property type="term" value="P:subtelomeric heterochromatin formation"/>
    <property type="evidence" value="ECO:0007669"/>
    <property type="project" value="EnsemblFungi"/>
</dbReference>
<evidence type="ECO:0000256" key="1">
    <source>
        <dbReference type="ARBA" id="ARBA00004123"/>
    </source>
</evidence>
<dbReference type="CDD" id="cd17950">
    <property type="entry name" value="DEADc_DDX39"/>
    <property type="match status" value="1"/>
</dbReference>
<evidence type="ECO:0000256" key="15">
    <source>
        <dbReference type="ARBA" id="ARBA00038213"/>
    </source>
</evidence>
<evidence type="ECO:0000256" key="7">
    <source>
        <dbReference type="ARBA" id="ARBA00022801"/>
    </source>
</evidence>
<dbReference type="Gene3D" id="3.40.50.300">
    <property type="entry name" value="P-loop containing nucleotide triphosphate hydrolases"/>
    <property type="match status" value="2"/>
</dbReference>
<feature type="domain" description="Helicase ATP-binding" evidence="20">
    <location>
        <begin position="80"/>
        <end position="255"/>
    </location>
</feature>
<keyword evidence="9" id="KW-0509">mRNA transport</keyword>
<comment type="similarity">
    <text evidence="15">Belongs to the DEAD box helicase family. DECD subfamily.</text>
</comment>
<feature type="domain" description="Helicase C-terminal" evidence="21">
    <location>
        <begin position="267"/>
        <end position="428"/>
    </location>
</feature>
<name>A0A1E3QNR4_9ASCO</name>
<accession>A0A1E3QNR4</accession>
<evidence type="ECO:0000256" key="18">
    <source>
        <dbReference type="ARBA" id="ARBA00047984"/>
    </source>
</evidence>
<dbReference type="PROSITE" id="PS51194">
    <property type="entry name" value="HELICASE_CTER"/>
    <property type="match status" value="1"/>
</dbReference>
<dbReference type="GO" id="GO:0016787">
    <property type="term" value="F:hydrolase activity"/>
    <property type="evidence" value="ECO:0007669"/>
    <property type="project" value="UniProtKB-KW"/>
</dbReference>
<dbReference type="GO" id="GO:0031124">
    <property type="term" value="P:mRNA 3'-end processing"/>
    <property type="evidence" value="ECO:0007669"/>
    <property type="project" value="EnsemblFungi"/>
</dbReference>
<dbReference type="GO" id="GO:0000781">
    <property type="term" value="C:chromosome, telomeric region"/>
    <property type="evidence" value="ECO:0007669"/>
    <property type="project" value="EnsemblFungi"/>
</dbReference>
<comment type="subcellular location">
    <subcellularLocation>
        <location evidence="1">Nucleus</location>
    </subcellularLocation>
</comment>
<evidence type="ECO:0000256" key="14">
    <source>
        <dbReference type="ARBA" id="ARBA00037698"/>
    </source>
</evidence>
<dbReference type="InterPro" id="IPR014001">
    <property type="entry name" value="Helicase_ATP-bd"/>
</dbReference>
<keyword evidence="24" id="KW-1185">Reference proteome</keyword>
<keyword evidence="11" id="KW-0694">RNA-binding</keyword>
<dbReference type="FunFam" id="3.40.50.300:FF:000809">
    <property type="entry name" value="ATP-dependent RNA helicase SUB2"/>
    <property type="match status" value="1"/>
</dbReference>
<dbReference type="SMART" id="SM00487">
    <property type="entry name" value="DEXDc"/>
    <property type="match status" value="1"/>
</dbReference>
<evidence type="ECO:0000256" key="13">
    <source>
        <dbReference type="ARBA" id="ARBA00023242"/>
    </source>
</evidence>
<dbReference type="GO" id="GO:0005681">
    <property type="term" value="C:spliceosomal complex"/>
    <property type="evidence" value="ECO:0007669"/>
    <property type="project" value="UniProtKB-KW"/>
</dbReference>
<dbReference type="GO" id="GO:0000398">
    <property type="term" value="P:mRNA splicing, via spliceosome"/>
    <property type="evidence" value="ECO:0007669"/>
    <property type="project" value="EnsemblFungi"/>
</dbReference>
<dbReference type="InterPro" id="IPR011545">
    <property type="entry name" value="DEAD/DEAH_box_helicase_dom"/>
</dbReference>
<evidence type="ECO:0000256" key="9">
    <source>
        <dbReference type="ARBA" id="ARBA00022816"/>
    </source>
</evidence>
<protein>
    <recommendedName>
        <fullName evidence="16">ATP-dependent RNA helicase SUB2</fullName>
        <ecNumber evidence="2">3.6.4.13</ecNumber>
    </recommendedName>
    <alternativeName>
        <fullName evidence="17">ATP-dependent RNA helicase sub2</fullName>
    </alternativeName>
</protein>
<dbReference type="GO" id="GO:0006406">
    <property type="term" value="P:mRNA export from nucleus"/>
    <property type="evidence" value="ECO:0007669"/>
    <property type="project" value="EnsemblFungi"/>
</dbReference>
<dbReference type="PROSITE" id="PS51192">
    <property type="entry name" value="HELICASE_ATP_BIND_1"/>
    <property type="match status" value="1"/>
</dbReference>
<keyword evidence="10" id="KW-0067">ATP-binding</keyword>
<keyword evidence="13" id="KW-0539">Nucleus</keyword>